<feature type="non-terminal residue" evidence="1">
    <location>
        <position position="121"/>
    </location>
</feature>
<keyword evidence="2" id="KW-1185">Reference proteome</keyword>
<organism evidence="1 2">
    <name type="scientific">Duganella margarita</name>
    <dbReference type="NCBI Taxonomy" id="2692170"/>
    <lineage>
        <taxon>Bacteria</taxon>
        <taxon>Pseudomonadati</taxon>
        <taxon>Pseudomonadota</taxon>
        <taxon>Betaproteobacteria</taxon>
        <taxon>Burkholderiales</taxon>
        <taxon>Oxalobacteraceae</taxon>
        <taxon>Telluria group</taxon>
        <taxon>Duganella</taxon>
    </lineage>
</organism>
<protein>
    <submittedName>
        <fullName evidence="1">LLM class flavin-dependent oxidoreductase</fullName>
    </submittedName>
</protein>
<reference evidence="1 2" key="1">
    <citation type="submission" date="2019-12" db="EMBL/GenBank/DDBJ databases">
        <title>Novel species isolated from a subtropical stream in China.</title>
        <authorList>
            <person name="Lu H."/>
        </authorList>
    </citation>
    <scope>NUCLEOTIDE SEQUENCE [LARGE SCALE GENOMIC DNA]</scope>
    <source>
        <strain evidence="1 2">FT109W</strain>
    </source>
</reference>
<dbReference type="SUPFAM" id="SSF51679">
    <property type="entry name" value="Bacterial luciferase-like"/>
    <property type="match status" value="1"/>
</dbReference>
<evidence type="ECO:0000313" key="1">
    <source>
        <dbReference type="EMBL" id="MYN43422.1"/>
    </source>
</evidence>
<name>A0ABW9WQA6_9BURK</name>
<dbReference type="Gene3D" id="3.20.20.30">
    <property type="entry name" value="Luciferase-like domain"/>
    <property type="match status" value="1"/>
</dbReference>
<dbReference type="Proteomes" id="UP000466332">
    <property type="component" value="Unassembled WGS sequence"/>
</dbReference>
<dbReference type="EMBL" id="WWCS01000061">
    <property type="protein sequence ID" value="MYN43422.1"/>
    <property type="molecule type" value="Genomic_DNA"/>
</dbReference>
<gene>
    <name evidence="1" type="ORF">GTP55_29190</name>
</gene>
<evidence type="ECO:0000313" key="2">
    <source>
        <dbReference type="Proteomes" id="UP000466332"/>
    </source>
</evidence>
<comment type="caution">
    <text evidence="1">The sequence shown here is derived from an EMBL/GenBank/DDBJ whole genome shotgun (WGS) entry which is preliminary data.</text>
</comment>
<proteinExistence type="predicted"/>
<accession>A0ABW9WQA6</accession>
<dbReference type="InterPro" id="IPR036661">
    <property type="entry name" value="Luciferase-like_sf"/>
</dbReference>
<sequence length="121" mass="12509">MSNLAYDKLFQNGGMTLGLMTPAARKPAQRADVVIELAVASRAGRYGFAALWASHAAPQSAAEGSHPILDDPFVWLAALGAAAPGVALAAQLALPPDGLIPWLDGARSLQRMSCGRCVLGV</sequence>